<keyword evidence="5" id="KW-0804">Transcription</keyword>
<reference evidence="8" key="2">
    <citation type="journal article" date="2023" name="IMA Fungus">
        <title>Comparative genomic study of the Penicillium genus elucidates a diverse pangenome and 15 lateral gene transfer events.</title>
        <authorList>
            <person name="Petersen C."/>
            <person name="Sorensen T."/>
            <person name="Nielsen M.R."/>
            <person name="Sondergaard T.E."/>
            <person name="Sorensen J.L."/>
            <person name="Fitzpatrick D.A."/>
            <person name="Frisvad J.C."/>
            <person name="Nielsen K.L."/>
        </authorList>
    </citation>
    <scope>NUCLEOTIDE SEQUENCE</scope>
    <source>
        <strain evidence="8">IBT 30069</strain>
    </source>
</reference>
<dbReference type="GO" id="GO:0003677">
    <property type="term" value="F:DNA binding"/>
    <property type="evidence" value="ECO:0007669"/>
    <property type="project" value="UniProtKB-KW"/>
</dbReference>
<dbReference type="PROSITE" id="PS50048">
    <property type="entry name" value="ZN2_CY6_FUNGAL_2"/>
    <property type="match status" value="1"/>
</dbReference>
<organism evidence="8 9">
    <name type="scientific">Penicillium angulare</name>
    <dbReference type="NCBI Taxonomy" id="116970"/>
    <lineage>
        <taxon>Eukaryota</taxon>
        <taxon>Fungi</taxon>
        <taxon>Dikarya</taxon>
        <taxon>Ascomycota</taxon>
        <taxon>Pezizomycotina</taxon>
        <taxon>Eurotiomycetes</taxon>
        <taxon>Eurotiomycetidae</taxon>
        <taxon>Eurotiales</taxon>
        <taxon>Aspergillaceae</taxon>
        <taxon>Penicillium</taxon>
    </lineage>
</organism>
<keyword evidence="3" id="KW-0805">Transcription regulation</keyword>
<evidence type="ECO:0000313" key="8">
    <source>
        <dbReference type="EMBL" id="KAJ5116933.1"/>
    </source>
</evidence>
<feature type="domain" description="Zn(2)-C6 fungal-type" evidence="7">
    <location>
        <begin position="28"/>
        <end position="56"/>
    </location>
</feature>
<dbReference type="InterPro" id="IPR036864">
    <property type="entry name" value="Zn2-C6_fun-type_DNA-bd_sf"/>
</dbReference>
<keyword evidence="1" id="KW-0479">Metal-binding</keyword>
<dbReference type="SMART" id="SM00066">
    <property type="entry name" value="GAL4"/>
    <property type="match status" value="1"/>
</dbReference>
<dbReference type="Proteomes" id="UP001149165">
    <property type="component" value="Unassembled WGS sequence"/>
</dbReference>
<accession>A0A9W9GF38</accession>
<dbReference type="EMBL" id="JAPQKH010000001">
    <property type="protein sequence ID" value="KAJ5116933.1"/>
    <property type="molecule type" value="Genomic_DNA"/>
</dbReference>
<evidence type="ECO:0000256" key="2">
    <source>
        <dbReference type="ARBA" id="ARBA00022833"/>
    </source>
</evidence>
<name>A0A9W9GF38_9EURO</name>
<dbReference type="PANTHER" id="PTHR36206">
    <property type="entry name" value="ASPERCRYPTIN BIOSYNTHESIS CLUSTER-SPECIFIC TRANSCRIPTION REGULATOR ATNN-RELATED"/>
    <property type="match status" value="1"/>
</dbReference>
<evidence type="ECO:0000256" key="4">
    <source>
        <dbReference type="ARBA" id="ARBA00023125"/>
    </source>
</evidence>
<dbReference type="SUPFAM" id="SSF57701">
    <property type="entry name" value="Zn2/Cys6 DNA-binding domain"/>
    <property type="match status" value="1"/>
</dbReference>
<evidence type="ECO:0000256" key="1">
    <source>
        <dbReference type="ARBA" id="ARBA00022723"/>
    </source>
</evidence>
<dbReference type="Pfam" id="PF11951">
    <property type="entry name" value="Fungal_trans_2"/>
    <property type="match status" value="1"/>
</dbReference>
<reference evidence="8" key="1">
    <citation type="submission" date="2022-11" db="EMBL/GenBank/DDBJ databases">
        <authorList>
            <person name="Petersen C."/>
        </authorList>
    </citation>
    <scope>NUCLEOTIDE SEQUENCE</scope>
    <source>
        <strain evidence="8">IBT 30069</strain>
    </source>
</reference>
<dbReference type="PANTHER" id="PTHR36206:SF12">
    <property type="entry name" value="ASPERCRYPTIN BIOSYNTHESIS CLUSTER-SPECIFIC TRANSCRIPTION REGULATOR ATNN-RELATED"/>
    <property type="match status" value="1"/>
</dbReference>
<dbReference type="InterPro" id="IPR001138">
    <property type="entry name" value="Zn2Cys6_DnaBD"/>
</dbReference>
<sequence length="569" mass="63906">MKDNNAQAANTQAWRRNPRNFAPKSRLGCKTCKIRRVKCDLARPSCSRCLSTGRTCDGYPEKLDTVPSKRLYKTIAPRADKCNSSYRFTTISADGSELRCSQHYESISPNLGAFMILPMAGSAHTEAMCFFNDVSIKHLNEYRPCQLWRKTLMIFAQTVPAVRHAAIALAMIHRTYLDHSTGEFTPDLCFSKYQPLDKAPLHHYNRAIQLLLELDGGKSAEITAVTLLVCYLFTCFDHLVGDDAQAFKHLRGGLALSRNIDSATFNNNTDKYEQSSGFHAIICQATHQIRRLDMQAGMFLVDWSPTDIQDTFMTALAPCDSTFQSLDQAADHLQILLTQVMKLRSTEQQLAPTGTIPPLPPSLADATLNNLNSWSSHFESFLDRYTPPELTFGINSLVSLLRLQHTVAYIILCGGGTSQEMSYDNFMPQFKQCIAFATEVAAAHEKYSGSTRLTFTPEIGFIPVLYIIGAKCRDPNLRREALSLLRRQIIREASWDSISTAKVLERIIEIEEDGTGEHQIVKCMQHVPAWRRIEALSFSKVRRAESADGLDITYTFCGQVVIYNESLVI</sequence>
<dbReference type="OrthoDB" id="2593732at2759"/>
<keyword evidence="9" id="KW-1185">Reference proteome</keyword>
<dbReference type="Pfam" id="PF00172">
    <property type="entry name" value="Zn_clus"/>
    <property type="match status" value="1"/>
</dbReference>
<keyword evidence="2" id="KW-0862">Zinc</keyword>
<evidence type="ECO:0000313" key="9">
    <source>
        <dbReference type="Proteomes" id="UP001149165"/>
    </source>
</evidence>
<dbReference type="GO" id="GO:0000981">
    <property type="term" value="F:DNA-binding transcription factor activity, RNA polymerase II-specific"/>
    <property type="evidence" value="ECO:0007669"/>
    <property type="project" value="InterPro"/>
</dbReference>
<dbReference type="Gene3D" id="4.10.240.10">
    <property type="entry name" value="Zn(2)-C6 fungal-type DNA-binding domain"/>
    <property type="match status" value="1"/>
</dbReference>
<dbReference type="PROSITE" id="PS00463">
    <property type="entry name" value="ZN2_CY6_FUNGAL_1"/>
    <property type="match status" value="1"/>
</dbReference>
<evidence type="ECO:0000256" key="3">
    <source>
        <dbReference type="ARBA" id="ARBA00023015"/>
    </source>
</evidence>
<evidence type="ECO:0000256" key="5">
    <source>
        <dbReference type="ARBA" id="ARBA00023163"/>
    </source>
</evidence>
<proteinExistence type="predicted"/>
<keyword evidence="6" id="KW-0539">Nucleus</keyword>
<protein>
    <recommendedName>
        <fullName evidence="7">Zn(2)-C6 fungal-type domain-containing protein</fullName>
    </recommendedName>
</protein>
<dbReference type="AlphaFoldDB" id="A0A9W9GF38"/>
<evidence type="ECO:0000256" key="6">
    <source>
        <dbReference type="ARBA" id="ARBA00023242"/>
    </source>
</evidence>
<dbReference type="GO" id="GO:0008270">
    <property type="term" value="F:zinc ion binding"/>
    <property type="evidence" value="ECO:0007669"/>
    <property type="project" value="InterPro"/>
</dbReference>
<evidence type="ECO:0000259" key="7">
    <source>
        <dbReference type="PROSITE" id="PS50048"/>
    </source>
</evidence>
<dbReference type="CDD" id="cd00067">
    <property type="entry name" value="GAL4"/>
    <property type="match status" value="1"/>
</dbReference>
<dbReference type="InterPro" id="IPR021858">
    <property type="entry name" value="Fun_TF"/>
</dbReference>
<dbReference type="InterPro" id="IPR052360">
    <property type="entry name" value="Transcr_Regulatory_Proteins"/>
</dbReference>
<keyword evidence="4" id="KW-0238">DNA-binding</keyword>
<comment type="caution">
    <text evidence="8">The sequence shown here is derived from an EMBL/GenBank/DDBJ whole genome shotgun (WGS) entry which is preliminary data.</text>
</comment>
<gene>
    <name evidence="8" type="ORF">N7456_001281</name>
</gene>